<dbReference type="PANTHER" id="PTHR11328:SF28">
    <property type="entry name" value="MAJOR FACILITATOR SUPERFAMILY DOMAIN-CONTAINING PROTEIN 12"/>
    <property type="match status" value="1"/>
</dbReference>
<gene>
    <name evidence="3" type="ORF">ONB1V03_LOCUS22518</name>
</gene>
<sequence length="124" mass="13285">ASIAIIPFVTYISGFVWSLLSRLISSKTGPKILLVIGCVFGLGSCFWNSFGSVDNESFKHWQVYGSALLFGIGGTTMLIASLALTSDLIGINTTSSAFVFGTMSFFDKVLNGSVVVILEQINPY</sequence>
<dbReference type="EMBL" id="OC965678">
    <property type="protein sequence ID" value="CAD7665966.1"/>
    <property type="molecule type" value="Genomic_DNA"/>
</dbReference>
<dbReference type="GO" id="GO:0005886">
    <property type="term" value="C:plasma membrane"/>
    <property type="evidence" value="ECO:0007669"/>
    <property type="project" value="TreeGrafter"/>
</dbReference>
<feature type="transmembrane region" description="Helical" evidence="2">
    <location>
        <begin position="62"/>
        <end position="85"/>
    </location>
</feature>
<feature type="non-terminal residue" evidence="3">
    <location>
        <position position="124"/>
    </location>
</feature>
<keyword evidence="2" id="KW-1133">Transmembrane helix</keyword>
<feature type="transmembrane region" description="Helical" evidence="2">
    <location>
        <begin position="97"/>
        <end position="118"/>
    </location>
</feature>
<dbReference type="Proteomes" id="UP000728032">
    <property type="component" value="Unassembled WGS sequence"/>
</dbReference>
<keyword evidence="2" id="KW-0812">Transmembrane</keyword>
<protein>
    <submittedName>
        <fullName evidence="3">Uncharacterized protein</fullName>
    </submittedName>
</protein>
<feature type="transmembrane region" description="Helical" evidence="2">
    <location>
        <begin position="32"/>
        <end position="50"/>
    </location>
</feature>
<evidence type="ECO:0000256" key="2">
    <source>
        <dbReference type="SAM" id="Phobius"/>
    </source>
</evidence>
<dbReference type="GO" id="GO:0015293">
    <property type="term" value="F:symporter activity"/>
    <property type="evidence" value="ECO:0007669"/>
    <property type="project" value="InterPro"/>
</dbReference>
<dbReference type="PANTHER" id="PTHR11328">
    <property type="entry name" value="MAJOR FACILITATOR SUPERFAMILY DOMAIN-CONTAINING PROTEIN"/>
    <property type="match status" value="1"/>
</dbReference>
<dbReference type="EMBL" id="CAJPVJ010050853">
    <property type="protein sequence ID" value="CAG2183097.1"/>
    <property type="molecule type" value="Genomic_DNA"/>
</dbReference>
<evidence type="ECO:0000256" key="1">
    <source>
        <dbReference type="ARBA" id="ARBA00008335"/>
    </source>
</evidence>
<keyword evidence="4" id="KW-1185">Reference proteome</keyword>
<organism evidence="3">
    <name type="scientific">Oppiella nova</name>
    <dbReference type="NCBI Taxonomy" id="334625"/>
    <lineage>
        <taxon>Eukaryota</taxon>
        <taxon>Metazoa</taxon>
        <taxon>Ecdysozoa</taxon>
        <taxon>Arthropoda</taxon>
        <taxon>Chelicerata</taxon>
        <taxon>Arachnida</taxon>
        <taxon>Acari</taxon>
        <taxon>Acariformes</taxon>
        <taxon>Sarcoptiformes</taxon>
        <taxon>Oribatida</taxon>
        <taxon>Brachypylina</taxon>
        <taxon>Oppioidea</taxon>
        <taxon>Oppiidae</taxon>
        <taxon>Oppiella</taxon>
    </lineage>
</organism>
<dbReference type="InterPro" id="IPR039672">
    <property type="entry name" value="MFS_2"/>
</dbReference>
<dbReference type="SUPFAM" id="SSF103473">
    <property type="entry name" value="MFS general substrate transporter"/>
    <property type="match status" value="1"/>
</dbReference>
<dbReference type="AlphaFoldDB" id="A0A7R9MVF9"/>
<feature type="transmembrane region" description="Helical" evidence="2">
    <location>
        <begin position="6"/>
        <end position="25"/>
    </location>
</feature>
<dbReference type="Gene3D" id="1.20.1250.20">
    <property type="entry name" value="MFS general substrate transporter like domains"/>
    <property type="match status" value="1"/>
</dbReference>
<comment type="similarity">
    <text evidence="1">Belongs to the major facilitator superfamily.</text>
</comment>
<dbReference type="InterPro" id="IPR036259">
    <property type="entry name" value="MFS_trans_sf"/>
</dbReference>
<name>A0A7R9MVF9_9ACAR</name>
<evidence type="ECO:0000313" key="4">
    <source>
        <dbReference type="Proteomes" id="UP000728032"/>
    </source>
</evidence>
<dbReference type="GO" id="GO:0008643">
    <property type="term" value="P:carbohydrate transport"/>
    <property type="evidence" value="ECO:0007669"/>
    <property type="project" value="InterPro"/>
</dbReference>
<proteinExistence type="inferred from homology"/>
<reference evidence="3" key="1">
    <citation type="submission" date="2020-11" db="EMBL/GenBank/DDBJ databases">
        <authorList>
            <person name="Tran Van P."/>
        </authorList>
    </citation>
    <scope>NUCLEOTIDE SEQUENCE</scope>
</reference>
<keyword evidence="2" id="KW-0472">Membrane</keyword>
<feature type="non-terminal residue" evidence="3">
    <location>
        <position position="1"/>
    </location>
</feature>
<accession>A0A7R9MVF9</accession>
<dbReference type="OrthoDB" id="6505316at2759"/>
<evidence type="ECO:0000313" key="3">
    <source>
        <dbReference type="EMBL" id="CAD7665966.1"/>
    </source>
</evidence>